<dbReference type="RefSeq" id="WP_377412829.1">
    <property type="nucleotide sequence ID" value="NZ_JBHSRS010000017.1"/>
</dbReference>
<keyword evidence="2" id="KW-1185">Reference proteome</keyword>
<gene>
    <name evidence="1" type="ORF">ACFQND_07885</name>
</gene>
<comment type="caution">
    <text evidence="1">The sequence shown here is derived from an EMBL/GenBank/DDBJ whole genome shotgun (WGS) entry which is preliminary data.</text>
</comment>
<protein>
    <recommendedName>
        <fullName evidence="3">Transcriptional regulator</fullName>
    </recommendedName>
</protein>
<reference evidence="2" key="1">
    <citation type="journal article" date="2019" name="Int. J. Syst. Evol. Microbiol.">
        <title>The Global Catalogue of Microorganisms (GCM) 10K type strain sequencing project: providing services to taxonomists for standard genome sequencing and annotation.</title>
        <authorList>
            <consortium name="The Broad Institute Genomics Platform"/>
            <consortium name="The Broad Institute Genome Sequencing Center for Infectious Disease"/>
            <person name="Wu L."/>
            <person name="Ma J."/>
        </authorList>
    </citation>
    <scope>NUCLEOTIDE SEQUENCE [LARGE SCALE GENOMIC DNA]</scope>
    <source>
        <strain evidence="2">CCUG 39402</strain>
    </source>
</reference>
<evidence type="ECO:0000313" key="1">
    <source>
        <dbReference type="EMBL" id="MFC6281144.1"/>
    </source>
</evidence>
<accession>A0ABW1TW34</accession>
<name>A0ABW1TW34_9BURK</name>
<evidence type="ECO:0000313" key="2">
    <source>
        <dbReference type="Proteomes" id="UP001596270"/>
    </source>
</evidence>
<sequence length="126" mass="14012">MQNKTALQISVPESAMDITLRVCPKTRVFSGGEIQMFATAAQFDNLVREIVAHHAKRILTALDGMDRGCITPGFRGHQNGYGEESAGDELEAAREELVELVGHVAVEEFEEPETPWVETSMERFHP</sequence>
<dbReference type="EMBL" id="JBHSRS010000017">
    <property type="protein sequence ID" value="MFC6281144.1"/>
    <property type="molecule type" value="Genomic_DNA"/>
</dbReference>
<dbReference type="Proteomes" id="UP001596270">
    <property type="component" value="Unassembled WGS sequence"/>
</dbReference>
<evidence type="ECO:0008006" key="3">
    <source>
        <dbReference type="Google" id="ProtNLM"/>
    </source>
</evidence>
<organism evidence="1 2">
    <name type="scientific">Polaromonas aquatica</name>
    <dbReference type="NCBI Taxonomy" id="332657"/>
    <lineage>
        <taxon>Bacteria</taxon>
        <taxon>Pseudomonadati</taxon>
        <taxon>Pseudomonadota</taxon>
        <taxon>Betaproteobacteria</taxon>
        <taxon>Burkholderiales</taxon>
        <taxon>Comamonadaceae</taxon>
        <taxon>Polaromonas</taxon>
    </lineage>
</organism>
<proteinExistence type="predicted"/>